<keyword evidence="1" id="KW-0812">Transmembrane</keyword>
<gene>
    <name evidence="3" type="ORF">GMARGA_LOCUS22027</name>
</gene>
<evidence type="ECO:0000313" key="3">
    <source>
        <dbReference type="EMBL" id="CAG8795645.1"/>
    </source>
</evidence>
<evidence type="ECO:0000259" key="2">
    <source>
        <dbReference type="Pfam" id="PF10551"/>
    </source>
</evidence>
<name>A0ABN7VRQ3_GIGMA</name>
<reference evidence="3 4" key="1">
    <citation type="submission" date="2021-06" db="EMBL/GenBank/DDBJ databases">
        <authorList>
            <person name="Kallberg Y."/>
            <person name="Tangrot J."/>
            <person name="Rosling A."/>
        </authorList>
    </citation>
    <scope>NUCLEOTIDE SEQUENCE [LARGE SCALE GENOMIC DNA]</scope>
    <source>
        <strain evidence="3 4">120-4 pot B 10/14</strain>
    </source>
</reference>
<dbReference type="InterPro" id="IPR018289">
    <property type="entry name" value="MULE_transposase_dom"/>
</dbReference>
<dbReference type="PANTHER" id="PTHR47718">
    <property type="entry name" value="OS01G0519700 PROTEIN"/>
    <property type="match status" value="1"/>
</dbReference>
<keyword evidence="1" id="KW-0472">Membrane</keyword>
<accession>A0ABN7VRQ3</accession>
<dbReference type="Pfam" id="PF10551">
    <property type="entry name" value="MULE"/>
    <property type="match status" value="1"/>
</dbReference>
<proteinExistence type="predicted"/>
<evidence type="ECO:0000313" key="4">
    <source>
        <dbReference type="Proteomes" id="UP000789901"/>
    </source>
</evidence>
<feature type="non-terminal residue" evidence="3">
    <location>
        <position position="1"/>
    </location>
</feature>
<comment type="caution">
    <text evidence="3">The sequence shown here is derived from an EMBL/GenBank/DDBJ whole genome shotgun (WGS) entry which is preliminary data.</text>
</comment>
<protein>
    <submittedName>
        <fullName evidence="3">37811_t:CDS:1</fullName>
    </submittedName>
</protein>
<feature type="domain" description="MULE transposase" evidence="2">
    <location>
        <begin position="4"/>
        <end position="44"/>
    </location>
</feature>
<dbReference type="Proteomes" id="UP000789901">
    <property type="component" value="Unassembled WGS sequence"/>
</dbReference>
<keyword evidence="4" id="KW-1185">Reference proteome</keyword>
<dbReference type="EMBL" id="CAJVQB010020886">
    <property type="protein sequence ID" value="CAG8795645.1"/>
    <property type="molecule type" value="Genomic_DNA"/>
</dbReference>
<sequence>LIKATDGLYPSTILTDADPAMSLAISTIMLSTQHFHCIWHIYQNIQKKLKEKLGSS</sequence>
<feature type="transmembrane region" description="Helical" evidence="1">
    <location>
        <begin position="20"/>
        <end position="42"/>
    </location>
</feature>
<keyword evidence="1" id="KW-1133">Transmembrane helix</keyword>
<evidence type="ECO:0000256" key="1">
    <source>
        <dbReference type="SAM" id="Phobius"/>
    </source>
</evidence>
<organism evidence="3 4">
    <name type="scientific">Gigaspora margarita</name>
    <dbReference type="NCBI Taxonomy" id="4874"/>
    <lineage>
        <taxon>Eukaryota</taxon>
        <taxon>Fungi</taxon>
        <taxon>Fungi incertae sedis</taxon>
        <taxon>Mucoromycota</taxon>
        <taxon>Glomeromycotina</taxon>
        <taxon>Glomeromycetes</taxon>
        <taxon>Diversisporales</taxon>
        <taxon>Gigasporaceae</taxon>
        <taxon>Gigaspora</taxon>
    </lineage>
</organism>